<name>A0A9P7VG12_9AGAR</name>
<evidence type="ECO:0000313" key="1">
    <source>
        <dbReference type="EMBL" id="KAG7439898.1"/>
    </source>
</evidence>
<gene>
    <name evidence="1" type="ORF">BT62DRAFT_1013348</name>
</gene>
<comment type="caution">
    <text evidence="1">The sequence shown here is derived from an EMBL/GenBank/DDBJ whole genome shotgun (WGS) entry which is preliminary data.</text>
</comment>
<proteinExistence type="predicted"/>
<dbReference type="AlphaFoldDB" id="A0A9P7VG12"/>
<reference evidence="1" key="1">
    <citation type="submission" date="2020-11" db="EMBL/GenBank/DDBJ databases">
        <title>Adaptations for nitrogen fixation in a non-lichenized fungal sporocarp promotes dispersal by wood-feeding termites.</title>
        <authorList>
            <consortium name="DOE Joint Genome Institute"/>
            <person name="Koch R.A."/>
            <person name="Yoon G."/>
            <person name="Arayal U."/>
            <person name="Lail K."/>
            <person name="Amirebrahimi M."/>
            <person name="Labutti K."/>
            <person name="Lipzen A."/>
            <person name="Riley R."/>
            <person name="Barry K."/>
            <person name="Henrissat B."/>
            <person name="Grigoriev I.V."/>
            <person name="Herr J.R."/>
            <person name="Aime M.C."/>
        </authorList>
    </citation>
    <scope>NUCLEOTIDE SEQUENCE</scope>
    <source>
        <strain evidence="1">MCA 3950</strain>
    </source>
</reference>
<evidence type="ECO:0000313" key="2">
    <source>
        <dbReference type="Proteomes" id="UP000812287"/>
    </source>
</evidence>
<dbReference type="EMBL" id="MU250581">
    <property type="protein sequence ID" value="KAG7439898.1"/>
    <property type="molecule type" value="Genomic_DNA"/>
</dbReference>
<organism evidence="1 2">
    <name type="scientific">Guyanagaster necrorhizus</name>
    <dbReference type="NCBI Taxonomy" id="856835"/>
    <lineage>
        <taxon>Eukaryota</taxon>
        <taxon>Fungi</taxon>
        <taxon>Dikarya</taxon>
        <taxon>Basidiomycota</taxon>
        <taxon>Agaricomycotina</taxon>
        <taxon>Agaricomycetes</taxon>
        <taxon>Agaricomycetidae</taxon>
        <taxon>Agaricales</taxon>
        <taxon>Marasmiineae</taxon>
        <taxon>Physalacriaceae</taxon>
        <taxon>Guyanagaster</taxon>
    </lineage>
</organism>
<dbReference type="GeneID" id="66100338"/>
<dbReference type="Proteomes" id="UP000812287">
    <property type="component" value="Unassembled WGS sequence"/>
</dbReference>
<accession>A0A9P7VG12</accession>
<sequence length="557" mass="63866">MRQNRIVRPDLGHSIARLFILFPGILSRFRNLSVHFALGDWAANVAAFMLLTESFGWKRGRQPENSIEIQIDSAFAVVDFLRSTITETRHFFTTVTFLSPDGCICPVSMMSPSDMSFIEERRPAPIDRLFVEILIYIFHMSVLDRGSYFEHFDVIDYQGGPWKLGQICSPWRQIANNTSTLFKVTLERSSCLPLDLRLFLSYGYPLEVKSTIYQLAIAQSWRWEHLTITPDRDVLPFLSDIPGCQLNKLSHLTVHCHELRTPQHIDAFQDPPALRTVELLTNSAGDHFELPWNNIVAFFDYTYWGFPEHVRHVIDVIQQCANLQILHMQLLYFSPSEVVSITPPFRSSLRDLTACQGAIFRSVILPQLEKIRVVPSANALCPDDALPDLPSLLQCLQCSLVSLELVDVIFTDIIFHILHCTPHINTLKLSTQCWATGYDRIFKALIDRLASHPSTQQSFLPLLRNLHITIDDVFINIPCAFVDHVFFDMVSSRWNTRILSAVTLDMSEPGKDLSWGLTQEHIKEFRKYQKDGLGIKLGVLRVDREAEGVSFMRKRYV</sequence>
<keyword evidence="2" id="KW-1185">Reference proteome</keyword>
<dbReference type="OrthoDB" id="2269034at2759"/>
<dbReference type="SUPFAM" id="SSF52047">
    <property type="entry name" value="RNI-like"/>
    <property type="match status" value="1"/>
</dbReference>
<dbReference type="RefSeq" id="XP_043033398.1">
    <property type="nucleotide sequence ID" value="XM_043178051.1"/>
</dbReference>
<protein>
    <recommendedName>
        <fullName evidence="3">F-box domain-containing protein</fullName>
    </recommendedName>
</protein>
<evidence type="ECO:0008006" key="3">
    <source>
        <dbReference type="Google" id="ProtNLM"/>
    </source>
</evidence>